<organism evidence="3 4">
    <name type="scientific">Entamoeba nuttalli</name>
    <dbReference type="NCBI Taxonomy" id="412467"/>
    <lineage>
        <taxon>Eukaryota</taxon>
        <taxon>Amoebozoa</taxon>
        <taxon>Evosea</taxon>
        <taxon>Archamoebae</taxon>
        <taxon>Mastigamoebida</taxon>
        <taxon>Entamoebidae</taxon>
        <taxon>Entamoeba</taxon>
    </lineage>
</organism>
<evidence type="ECO:0000256" key="1">
    <source>
        <dbReference type="SAM" id="MobiDB-lite"/>
    </source>
</evidence>
<proteinExistence type="predicted"/>
<sequence>MKQNTNLPSSPYLIWYEYDYIKTNYESNKHNIIMLFVLIVFSCICSAYTYDENDFLSFDDFLDEIDDITDTTANTGNQQLKVGAIPTTTPNKVSNTTDSGNATSTKVGVTSNSNKKSLSEQVKQALDKAKGANINAKKSKAPKQPPLGSTKKPVNKKNPKATQTTKK</sequence>
<keyword evidence="2" id="KW-0472">Membrane</keyword>
<keyword evidence="2" id="KW-1133">Transmembrane helix</keyword>
<feature type="transmembrane region" description="Helical" evidence="2">
    <location>
        <begin position="32"/>
        <end position="50"/>
    </location>
</feature>
<feature type="compositionally biased region" description="Basic residues" evidence="1">
    <location>
        <begin position="153"/>
        <end position="167"/>
    </location>
</feature>
<gene>
    <name evidence="3" type="ORF">ENUP19_0055G0072</name>
</gene>
<comment type="caution">
    <text evidence="3">The sequence shown here is derived from an EMBL/GenBank/DDBJ whole genome shotgun (WGS) entry which is preliminary data.</text>
</comment>
<reference evidence="3 4" key="1">
    <citation type="journal article" date="2019" name="PLoS Negl. Trop. Dis.">
        <title>Whole genome sequencing of Entamoeba nuttalli reveals mammalian host-related molecular signatures and a novel octapeptide-repeat surface protein.</title>
        <authorList>
            <person name="Tanaka M."/>
            <person name="Makiuchi T."/>
            <person name="Komiyama T."/>
            <person name="Shiina T."/>
            <person name="Osaki K."/>
            <person name="Tachibana H."/>
        </authorList>
    </citation>
    <scope>NUCLEOTIDE SEQUENCE [LARGE SCALE GENOMIC DNA]</scope>
    <source>
        <strain evidence="3 4">P19-061405</strain>
    </source>
</reference>
<evidence type="ECO:0000313" key="3">
    <source>
        <dbReference type="EMBL" id="GAB1220610.1"/>
    </source>
</evidence>
<dbReference type="Proteomes" id="UP001628156">
    <property type="component" value="Unassembled WGS sequence"/>
</dbReference>
<keyword evidence="2" id="KW-0812">Transmembrane</keyword>
<evidence type="ECO:0000313" key="4">
    <source>
        <dbReference type="Proteomes" id="UP001628156"/>
    </source>
</evidence>
<protein>
    <submittedName>
        <fullName evidence="3">Uncharacterized protein</fullName>
    </submittedName>
</protein>
<feature type="region of interest" description="Disordered" evidence="1">
    <location>
        <begin position="79"/>
        <end position="167"/>
    </location>
</feature>
<dbReference type="EMBL" id="BAAFRS010000055">
    <property type="protein sequence ID" value="GAB1220610.1"/>
    <property type="molecule type" value="Genomic_DNA"/>
</dbReference>
<name>A0ABQ0DCL5_9EUKA</name>
<keyword evidence="4" id="KW-1185">Reference proteome</keyword>
<accession>A0ABQ0DCL5</accession>
<feature type="compositionally biased region" description="Polar residues" evidence="1">
    <location>
        <begin position="79"/>
        <end position="122"/>
    </location>
</feature>
<evidence type="ECO:0000256" key="2">
    <source>
        <dbReference type="SAM" id="Phobius"/>
    </source>
</evidence>